<proteinExistence type="predicted"/>
<gene>
    <name evidence="4" type="ORF">CIK84_16105</name>
</gene>
<name>A0A2N7RYD1_9MICC</name>
<dbReference type="EMBL" id="PNQX01000003">
    <property type="protein sequence ID" value="PMQ18903.1"/>
    <property type="molecule type" value="Genomic_DNA"/>
</dbReference>
<keyword evidence="2" id="KW-1133">Transmembrane helix</keyword>
<accession>A0A2N7RYD1</accession>
<keyword evidence="2" id="KW-0812">Transmembrane</keyword>
<dbReference type="Pfam" id="PF01266">
    <property type="entry name" value="DAO"/>
    <property type="match status" value="1"/>
</dbReference>
<dbReference type="PANTHER" id="PTHR13847:SF287">
    <property type="entry name" value="FAD-DEPENDENT OXIDOREDUCTASE DOMAIN-CONTAINING PROTEIN 1"/>
    <property type="match status" value="1"/>
</dbReference>
<dbReference type="RefSeq" id="WP_102599023.1">
    <property type="nucleotide sequence ID" value="NZ_JBQDKG010000035.1"/>
</dbReference>
<dbReference type="SUPFAM" id="SSF51905">
    <property type="entry name" value="FAD/NAD(P)-binding domain"/>
    <property type="match status" value="1"/>
</dbReference>
<comment type="caution">
    <text evidence="4">The sequence shown here is derived from an EMBL/GenBank/DDBJ whole genome shotgun (WGS) entry which is preliminary data.</text>
</comment>
<keyword evidence="2" id="KW-0472">Membrane</keyword>
<evidence type="ECO:0000313" key="5">
    <source>
        <dbReference type="Proteomes" id="UP000235739"/>
    </source>
</evidence>
<organism evidence="4 5">
    <name type="scientific">Glutamicibacter arilaitensis</name>
    <dbReference type="NCBI Taxonomy" id="256701"/>
    <lineage>
        <taxon>Bacteria</taxon>
        <taxon>Bacillati</taxon>
        <taxon>Actinomycetota</taxon>
        <taxon>Actinomycetes</taxon>
        <taxon>Micrococcales</taxon>
        <taxon>Micrococcaceae</taxon>
        <taxon>Glutamicibacter</taxon>
    </lineage>
</organism>
<dbReference type="InterPro" id="IPR036188">
    <property type="entry name" value="FAD/NAD-bd_sf"/>
</dbReference>
<reference evidence="4 5" key="1">
    <citation type="journal article" date="2017" name="Elife">
        <title>Extensive horizontal gene transfer in cheese-associated bacteria.</title>
        <authorList>
            <person name="Bonham K.S."/>
            <person name="Wolfe B.E."/>
            <person name="Dutton R.J."/>
        </authorList>
    </citation>
    <scope>NUCLEOTIDE SEQUENCE [LARGE SCALE GENOMIC DNA]</scope>
    <source>
        <strain evidence="4 5">JB182</strain>
    </source>
</reference>
<sequence length="388" mass="40767">MAQGTDVLIIGAGIIGSAIAYFAAQQGLSVVVLDRAGPASGTSSRCEGNILLSDKELGPELELSQYSLGVWKNDLAEFAHLWEFEAKGGLVVASQESSQASLDRLTTAQRSNGVVAEILDRDQLLSAEPHISPDALSAAYYPQDSQVQPMLAASWLLRLACDAGAKFVPNAQVTALRQGNGRVIGVDSTAGAFAADNVVNATGTWASSIAGLAEVAVPVNPRKGFVMVTEPLPPKIFHKVYAAEYVDNVGSSDAGLQSSPVVEGTPAGSILIGSSRERVGFDGSVNLSALKQMANNAISIFPFLRDVKIMRHYHGFRPYCPDHLPVIGHDERVPGLWHAAGHEGAGIGLSVGTGKLLAQVLAGQAADLDLSPFAPHRFADKPLVNQES</sequence>
<evidence type="ECO:0000256" key="2">
    <source>
        <dbReference type="SAM" id="Phobius"/>
    </source>
</evidence>
<dbReference type="SUPFAM" id="SSF54373">
    <property type="entry name" value="FAD-linked reductases, C-terminal domain"/>
    <property type="match status" value="1"/>
</dbReference>
<dbReference type="GO" id="GO:0016491">
    <property type="term" value="F:oxidoreductase activity"/>
    <property type="evidence" value="ECO:0007669"/>
    <property type="project" value="UniProtKB-KW"/>
</dbReference>
<keyword evidence="1" id="KW-0560">Oxidoreductase</keyword>
<dbReference type="Gene3D" id="3.30.9.10">
    <property type="entry name" value="D-Amino Acid Oxidase, subunit A, domain 2"/>
    <property type="match status" value="1"/>
</dbReference>
<dbReference type="Proteomes" id="UP000235739">
    <property type="component" value="Unassembled WGS sequence"/>
</dbReference>
<evidence type="ECO:0000256" key="1">
    <source>
        <dbReference type="ARBA" id="ARBA00023002"/>
    </source>
</evidence>
<evidence type="ECO:0000259" key="3">
    <source>
        <dbReference type="Pfam" id="PF01266"/>
    </source>
</evidence>
<dbReference type="GO" id="GO:0005737">
    <property type="term" value="C:cytoplasm"/>
    <property type="evidence" value="ECO:0007669"/>
    <property type="project" value="TreeGrafter"/>
</dbReference>
<dbReference type="AlphaFoldDB" id="A0A2N7RYD1"/>
<feature type="transmembrane region" description="Helical" evidence="2">
    <location>
        <begin position="7"/>
        <end position="24"/>
    </location>
</feature>
<dbReference type="PANTHER" id="PTHR13847">
    <property type="entry name" value="SARCOSINE DEHYDROGENASE-RELATED"/>
    <property type="match status" value="1"/>
</dbReference>
<dbReference type="Gene3D" id="3.50.50.60">
    <property type="entry name" value="FAD/NAD(P)-binding domain"/>
    <property type="match status" value="1"/>
</dbReference>
<protein>
    <submittedName>
        <fullName evidence="4">FAD-dependent oxidoreductase</fullName>
    </submittedName>
</protein>
<feature type="domain" description="FAD dependent oxidoreductase" evidence="3">
    <location>
        <begin position="6"/>
        <end position="359"/>
    </location>
</feature>
<evidence type="ECO:0000313" key="4">
    <source>
        <dbReference type="EMBL" id="PMQ18903.1"/>
    </source>
</evidence>
<dbReference type="InterPro" id="IPR006076">
    <property type="entry name" value="FAD-dep_OxRdtase"/>
</dbReference>